<dbReference type="EC" id="1.13.11.5" evidence="2"/>
<evidence type="ECO:0000256" key="5">
    <source>
        <dbReference type="ARBA" id="ARBA00022964"/>
    </source>
</evidence>
<dbReference type="PANTHER" id="PTHR11056">
    <property type="entry name" value="HOMOGENTISATE 1,2-DIOXYGENASE"/>
    <property type="match status" value="1"/>
</dbReference>
<evidence type="ECO:0000256" key="2">
    <source>
        <dbReference type="ARBA" id="ARBA00013127"/>
    </source>
</evidence>
<dbReference type="GO" id="GO:0006570">
    <property type="term" value="P:tyrosine metabolic process"/>
    <property type="evidence" value="ECO:0007669"/>
    <property type="project" value="InterPro"/>
</dbReference>
<proteinExistence type="predicted"/>
<dbReference type="HOGENOM" id="CLU_160143_0_0_1"/>
<dbReference type="Proteomes" id="UP000014760">
    <property type="component" value="Unassembled WGS sequence"/>
</dbReference>
<keyword evidence="4" id="KW-0479">Metal-binding</keyword>
<feature type="domain" description="Homogentisate 1,2-dioxygenase N-terminal" evidence="11">
    <location>
        <begin position="3"/>
        <end position="73"/>
    </location>
</feature>
<dbReference type="OrthoDB" id="1689029at2759"/>
<feature type="non-terminal residue" evidence="12">
    <location>
        <position position="77"/>
    </location>
</feature>
<evidence type="ECO:0000256" key="3">
    <source>
        <dbReference type="ARBA" id="ARBA00018757"/>
    </source>
</evidence>
<dbReference type="UniPathway" id="UPA00139">
    <property type="reaction ID" value="UER00339"/>
</dbReference>
<evidence type="ECO:0000256" key="10">
    <source>
        <dbReference type="ARBA" id="ARBA00033225"/>
    </source>
</evidence>
<feature type="non-terminal residue" evidence="12">
    <location>
        <position position="1"/>
    </location>
</feature>
<accession>R7U0T5</accession>
<evidence type="ECO:0000256" key="6">
    <source>
        <dbReference type="ARBA" id="ARBA00023002"/>
    </source>
</evidence>
<dbReference type="InterPro" id="IPR011051">
    <property type="entry name" value="RmlC_Cupin_sf"/>
</dbReference>
<dbReference type="STRING" id="283909.R7U0T5"/>
<keyword evidence="7" id="KW-0408">Iron</keyword>
<dbReference type="GO" id="GO:0046872">
    <property type="term" value="F:metal ion binding"/>
    <property type="evidence" value="ECO:0007669"/>
    <property type="project" value="UniProtKB-KW"/>
</dbReference>
<evidence type="ECO:0000256" key="8">
    <source>
        <dbReference type="ARBA" id="ARBA00030235"/>
    </source>
</evidence>
<keyword evidence="6" id="KW-0560">Oxidoreductase</keyword>
<reference evidence="12 14" key="2">
    <citation type="journal article" date="2013" name="Nature">
        <title>Insights into bilaterian evolution from three spiralian genomes.</title>
        <authorList>
            <person name="Simakov O."/>
            <person name="Marletaz F."/>
            <person name="Cho S.J."/>
            <person name="Edsinger-Gonzales E."/>
            <person name="Havlak P."/>
            <person name="Hellsten U."/>
            <person name="Kuo D.H."/>
            <person name="Larsson T."/>
            <person name="Lv J."/>
            <person name="Arendt D."/>
            <person name="Savage R."/>
            <person name="Osoegawa K."/>
            <person name="de Jong P."/>
            <person name="Grimwood J."/>
            <person name="Chapman J.A."/>
            <person name="Shapiro H."/>
            <person name="Aerts A."/>
            <person name="Otillar R.P."/>
            <person name="Terry A.Y."/>
            <person name="Boore J.L."/>
            <person name="Grigoriev I.V."/>
            <person name="Lindberg D.R."/>
            <person name="Seaver E.C."/>
            <person name="Weisblat D.A."/>
            <person name="Putnam N.H."/>
            <person name="Rokhsar D.S."/>
        </authorList>
    </citation>
    <scope>NUCLEOTIDE SEQUENCE</scope>
    <source>
        <strain evidence="12 14">I ESC-2004</strain>
    </source>
</reference>
<dbReference type="AlphaFoldDB" id="R7U0T5"/>
<dbReference type="GO" id="GO:0004411">
    <property type="term" value="F:homogentisate 1,2-dioxygenase activity"/>
    <property type="evidence" value="ECO:0007669"/>
    <property type="project" value="UniProtKB-EC"/>
</dbReference>
<evidence type="ECO:0000256" key="1">
    <source>
        <dbReference type="ARBA" id="ARBA00004704"/>
    </source>
</evidence>
<dbReference type="EnsemblMetazoa" id="CapteT31909">
    <property type="protein sequence ID" value="CapteP31909"/>
    <property type="gene ID" value="CapteG31909"/>
</dbReference>
<evidence type="ECO:0000259" key="11">
    <source>
        <dbReference type="Pfam" id="PF20510"/>
    </source>
</evidence>
<sequence length="77" mass="8835">ELQYLHGFGNEHETEALTGALPHGQFNPQQAPMGLYAEQFSTTAFTAPRHQNRRTWMYRIRPSAAQGRYEPMASDRL</sequence>
<evidence type="ECO:0000313" key="14">
    <source>
        <dbReference type="Proteomes" id="UP000014760"/>
    </source>
</evidence>
<dbReference type="Pfam" id="PF20510">
    <property type="entry name" value="HgmA_N"/>
    <property type="match status" value="1"/>
</dbReference>
<dbReference type="InterPro" id="IPR046452">
    <property type="entry name" value="HgmA_N"/>
</dbReference>
<evidence type="ECO:0000256" key="9">
    <source>
        <dbReference type="ARBA" id="ARBA00030437"/>
    </source>
</evidence>
<dbReference type="InterPro" id="IPR005708">
    <property type="entry name" value="Homogentis_dOase"/>
</dbReference>
<dbReference type="SUPFAM" id="SSF51182">
    <property type="entry name" value="RmlC-like cupins"/>
    <property type="match status" value="1"/>
</dbReference>
<name>R7U0T5_CAPTE</name>
<keyword evidence="14" id="KW-1185">Reference proteome</keyword>
<keyword evidence="5" id="KW-0223">Dioxygenase</keyword>
<dbReference type="EMBL" id="KB306707">
    <property type="protein sequence ID" value="ELT99624.1"/>
    <property type="molecule type" value="Genomic_DNA"/>
</dbReference>
<evidence type="ECO:0000256" key="4">
    <source>
        <dbReference type="ARBA" id="ARBA00022723"/>
    </source>
</evidence>
<dbReference type="PANTHER" id="PTHR11056:SF0">
    <property type="entry name" value="HOMOGENTISATE 1,2-DIOXYGENASE"/>
    <property type="match status" value="1"/>
</dbReference>
<dbReference type="OMA" id="VINVENW"/>
<protein>
    <recommendedName>
        <fullName evidence="3">Homogentisate 1,2-dioxygenase</fullName>
        <ecNumber evidence="2">1.13.11.5</ecNumber>
    </recommendedName>
    <alternativeName>
        <fullName evidence="8">Homogentisate oxygenase</fullName>
    </alternativeName>
    <alternativeName>
        <fullName evidence="9">Homogentisic acid oxidase</fullName>
    </alternativeName>
    <alternativeName>
        <fullName evidence="10">Homogentisicase</fullName>
    </alternativeName>
</protein>
<evidence type="ECO:0000313" key="13">
    <source>
        <dbReference type="EnsemblMetazoa" id="CapteP31909"/>
    </source>
</evidence>
<dbReference type="GO" id="GO:0006559">
    <property type="term" value="P:L-phenylalanine catabolic process"/>
    <property type="evidence" value="ECO:0007669"/>
    <property type="project" value="UniProtKB-UniPathway"/>
</dbReference>
<dbReference type="EMBL" id="AMQN01048080">
    <property type="status" value="NOT_ANNOTATED_CDS"/>
    <property type="molecule type" value="Genomic_DNA"/>
</dbReference>
<reference evidence="13" key="3">
    <citation type="submission" date="2015-06" db="UniProtKB">
        <authorList>
            <consortium name="EnsemblMetazoa"/>
        </authorList>
    </citation>
    <scope>IDENTIFICATION</scope>
</reference>
<gene>
    <name evidence="12" type="ORF">CAPTEDRAFT_31909</name>
</gene>
<evidence type="ECO:0000256" key="7">
    <source>
        <dbReference type="ARBA" id="ARBA00023004"/>
    </source>
</evidence>
<reference evidence="14" key="1">
    <citation type="submission" date="2012-12" db="EMBL/GenBank/DDBJ databases">
        <authorList>
            <person name="Hellsten U."/>
            <person name="Grimwood J."/>
            <person name="Chapman J.A."/>
            <person name="Shapiro H."/>
            <person name="Aerts A."/>
            <person name="Otillar R.P."/>
            <person name="Terry A.Y."/>
            <person name="Boore J.L."/>
            <person name="Simakov O."/>
            <person name="Marletaz F."/>
            <person name="Cho S.-J."/>
            <person name="Edsinger-Gonzales E."/>
            <person name="Havlak P."/>
            <person name="Kuo D.-H."/>
            <person name="Larsson T."/>
            <person name="Lv J."/>
            <person name="Arendt D."/>
            <person name="Savage R."/>
            <person name="Osoegawa K."/>
            <person name="de Jong P."/>
            <person name="Lindberg D.R."/>
            <person name="Seaver E.C."/>
            <person name="Weisblat D.A."/>
            <person name="Putnam N.H."/>
            <person name="Grigoriev I.V."/>
            <person name="Rokhsar D.S."/>
        </authorList>
    </citation>
    <scope>NUCLEOTIDE SEQUENCE</scope>
    <source>
        <strain evidence="14">I ESC-2004</strain>
    </source>
</reference>
<dbReference type="GO" id="GO:0005737">
    <property type="term" value="C:cytoplasm"/>
    <property type="evidence" value="ECO:0007669"/>
    <property type="project" value="TreeGrafter"/>
</dbReference>
<organism evidence="12">
    <name type="scientific">Capitella teleta</name>
    <name type="common">Polychaete worm</name>
    <dbReference type="NCBI Taxonomy" id="283909"/>
    <lineage>
        <taxon>Eukaryota</taxon>
        <taxon>Metazoa</taxon>
        <taxon>Spiralia</taxon>
        <taxon>Lophotrochozoa</taxon>
        <taxon>Annelida</taxon>
        <taxon>Polychaeta</taxon>
        <taxon>Sedentaria</taxon>
        <taxon>Scolecida</taxon>
        <taxon>Capitellidae</taxon>
        <taxon>Capitella</taxon>
    </lineage>
</organism>
<comment type="pathway">
    <text evidence="1">Amino-acid degradation; L-phenylalanine degradation; acetoacetate and fumarate from L-phenylalanine: step 4/6.</text>
</comment>
<evidence type="ECO:0000313" key="12">
    <source>
        <dbReference type="EMBL" id="ELT99624.1"/>
    </source>
</evidence>